<comment type="caution">
    <text evidence="1">The sequence shown here is derived from an EMBL/GenBank/DDBJ whole genome shotgun (WGS) entry which is preliminary data.</text>
</comment>
<gene>
    <name evidence="1" type="ORF">AVEN_248110_1</name>
</gene>
<dbReference type="EMBL" id="BGPR01022311">
    <property type="protein sequence ID" value="GBN88494.1"/>
    <property type="molecule type" value="Genomic_DNA"/>
</dbReference>
<proteinExistence type="predicted"/>
<name>A0A4Y2SJR1_ARAVE</name>
<evidence type="ECO:0000313" key="2">
    <source>
        <dbReference type="Proteomes" id="UP000499080"/>
    </source>
</evidence>
<organism evidence="1 2">
    <name type="scientific">Araneus ventricosus</name>
    <name type="common">Orbweaver spider</name>
    <name type="synonym">Epeira ventricosa</name>
    <dbReference type="NCBI Taxonomy" id="182803"/>
    <lineage>
        <taxon>Eukaryota</taxon>
        <taxon>Metazoa</taxon>
        <taxon>Ecdysozoa</taxon>
        <taxon>Arthropoda</taxon>
        <taxon>Chelicerata</taxon>
        <taxon>Arachnida</taxon>
        <taxon>Araneae</taxon>
        <taxon>Araneomorphae</taxon>
        <taxon>Entelegynae</taxon>
        <taxon>Araneoidea</taxon>
        <taxon>Araneidae</taxon>
        <taxon>Araneus</taxon>
    </lineage>
</organism>
<keyword evidence="2" id="KW-1185">Reference proteome</keyword>
<accession>A0A4Y2SJR1</accession>
<sequence length="139" mass="15542">MLITTNLSLSAKPSTEGKAEARKHGIAAYDCKIETRKTPVVPIFKATEREGKTRFCGSRSRFVLRKKPFAALGGLTPMRHISSSPFLGIWREGGMNWTRPTAPYPITPRLVYPSLKALVNELWLVRIIGPLPRLSPKRS</sequence>
<dbReference type="AlphaFoldDB" id="A0A4Y2SJR1"/>
<protein>
    <submittedName>
        <fullName evidence="1">Uncharacterized protein</fullName>
    </submittedName>
</protein>
<evidence type="ECO:0000313" key="1">
    <source>
        <dbReference type="EMBL" id="GBN88494.1"/>
    </source>
</evidence>
<reference evidence="1 2" key="1">
    <citation type="journal article" date="2019" name="Sci. Rep.">
        <title>Orb-weaving spider Araneus ventricosus genome elucidates the spidroin gene catalogue.</title>
        <authorList>
            <person name="Kono N."/>
            <person name="Nakamura H."/>
            <person name="Ohtoshi R."/>
            <person name="Moran D.A.P."/>
            <person name="Shinohara A."/>
            <person name="Yoshida Y."/>
            <person name="Fujiwara M."/>
            <person name="Mori M."/>
            <person name="Tomita M."/>
            <person name="Arakawa K."/>
        </authorList>
    </citation>
    <scope>NUCLEOTIDE SEQUENCE [LARGE SCALE GENOMIC DNA]</scope>
</reference>
<dbReference type="Proteomes" id="UP000499080">
    <property type="component" value="Unassembled WGS sequence"/>
</dbReference>